<dbReference type="Pfam" id="PF00359">
    <property type="entry name" value="PTS_EIIA_2"/>
    <property type="match status" value="1"/>
</dbReference>
<comment type="caution">
    <text evidence="2">The sequence shown here is derived from an EMBL/GenBank/DDBJ whole genome shotgun (WGS) entry which is preliminary data.</text>
</comment>
<dbReference type="PATRIC" id="fig|695563.3.peg.406"/>
<reference evidence="2 3" key="1">
    <citation type="journal article" date="2015" name="Genome Announc.">
        <title>Expanding the biotechnology potential of lactobacilli through comparative genomics of 213 strains and associated genera.</title>
        <authorList>
            <person name="Sun Z."/>
            <person name="Harris H.M."/>
            <person name="McCann A."/>
            <person name="Guo C."/>
            <person name="Argimon S."/>
            <person name="Zhang W."/>
            <person name="Yang X."/>
            <person name="Jeffery I.B."/>
            <person name="Cooney J.C."/>
            <person name="Kagawa T.F."/>
            <person name="Liu W."/>
            <person name="Song Y."/>
            <person name="Salvetti E."/>
            <person name="Wrobel A."/>
            <person name="Rasinkangas P."/>
            <person name="Parkhill J."/>
            <person name="Rea M.C."/>
            <person name="O'Sullivan O."/>
            <person name="Ritari J."/>
            <person name="Douillard F.P."/>
            <person name="Paul Ross R."/>
            <person name="Yang R."/>
            <person name="Briner A.E."/>
            <person name="Felis G.E."/>
            <person name="de Vos W.M."/>
            <person name="Barrangou R."/>
            <person name="Klaenhammer T.R."/>
            <person name="Caufield P.W."/>
            <person name="Cui Y."/>
            <person name="Zhang H."/>
            <person name="O'Toole P.W."/>
        </authorList>
    </citation>
    <scope>NUCLEOTIDE SEQUENCE [LARGE SCALE GENOMIC DNA]</scope>
    <source>
        <strain evidence="2 3">DSM 16698</strain>
    </source>
</reference>
<sequence length="190" mass="21589">MVEKNVLLTYGENVNSTFREEISMTNSKKLFAPNAVFVSDQPKQDLVLKEVYDNLLEQGYVKGNFLSHIVEREHNFPTGLDTSTLGKNIPNIAIPHTEGEFVNTKLIVPVSLTTPVVFHNMINPEQPLEVKFLFMLLDNDPDGQAELLASVMDFLADTPANELREVFNFTDPHAIYAFLKQKFEDKEKED</sequence>
<name>A0A0R2L085_LACAM</name>
<dbReference type="AlphaFoldDB" id="A0A0R2L085"/>
<dbReference type="EMBL" id="JQBQ01000015">
    <property type="protein sequence ID" value="KRN92157.1"/>
    <property type="molecule type" value="Genomic_DNA"/>
</dbReference>
<organism evidence="2 3">
    <name type="scientific">Lactobacillus amylovorus subsp. animalium DSM 16698</name>
    <dbReference type="NCBI Taxonomy" id="695563"/>
    <lineage>
        <taxon>Bacteria</taxon>
        <taxon>Bacillati</taxon>
        <taxon>Bacillota</taxon>
        <taxon>Bacilli</taxon>
        <taxon>Lactobacillales</taxon>
        <taxon>Lactobacillaceae</taxon>
        <taxon>Lactobacillus</taxon>
        <taxon>Lactobacillus amylovorus subsp. animalium</taxon>
    </lineage>
</organism>
<dbReference type="InterPro" id="IPR002178">
    <property type="entry name" value="PTS_EIIA_type-2_dom"/>
</dbReference>
<accession>A0A0R2L085</accession>
<dbReference type="Proteomes" id="UP000051529">
    <property type="component" value="Unassembled WGS sequence"/>
</dbReference>
<protein>
    <submittedName>
        <fullName evidence="2">PTS system IIA</fullName>
    </submittedName>
</protein>
<proteinExistence type="predicted"/>
<dbReference type="PANTHER" id="PTHR47738:SF3">
    <property type="entry name" value="PHOSPHOTRANSFERASE SYSTEM MANNITOL_FRUCTOSE-SPECIFIC IIA DOMAIN CONTAINING PROTEIN"/>
    <property type="match status" value="1"/>
</dbReference>
<feature type="domain" description="PTS EIIA type-2" evidence="1">
    <location>
        <begin position="28"/>
        <end position="182"/>
    </location>
</feature>
<evidence type="ECO:0000259" key="1">
    <source>
        <dbReference type="PROSITE" id="PS51094"/>
    </source>
</evidence>
<evidence type="ECO:0000313" key="2">
    <source>
        <dbReference type="EMBL" id="KRN92157.1"/>
    </source>
</evidence>
<dbReference type="InterPro" id="IPR016152">
    <property type="entry name" value="PTrfase/Anion_transptr"/>
</dbReference>
<dbReference type="InterPro" id="IPR051541">
    <property type="entry name" value="PTS_SugarTrans_NitroReg"/>
</dbReference>
<dbReference type="Gene3D" id="3.40.930.10">
    <property type="entry name" value="Mannitol-specific EII, Chain A"/>
    <property type="match status" value="1"/>
</dbReference>
<dbReference type="SUPFAM" id="SSF55804">
    <property type="entry name" value="Phoshotransferase/anion transport protein"/>
    <property type="match status" value="1"/>
</dbReference>
<gene>
    <name evidence="2" type="ORF">IV44_GL000368</name>
</gene>
<evidence type="ECO:0000313" key="3">
    <source>
        <dbReference type="Proteomes" id="UP000051529"/>
    </source>
</evidence>
<dbReference type="PANTHER" id="PTHR47738">
    <property type="entry name" value="PTS SYSTEM FRUCTOSE-LIKE EIIA COMPONENT-RELATED"/>
    <property type="match status" value="1"/>
</dbReference>
<dbReference type="PROSITE" id="PS51094">
    <property type="entry name" value="PTS_EIIA_TYPE_2"/>
    <property type="match status" value="1"/>
</dbReference>